<dbReference type="eggNOG" id="ENOG502RXHJ">
    <property type="taxonomic scope" value="Eukaryota"/>
</dbReference>
<gene>
    <name evidence="5" type="ORF">CTHT_0013020</name>
</gene>
<feature type="disulfide bond" evidence="1">
    <location>
        <begin position="609"/>
        <end position="618"/>
    </location>
</feature>
<accession>G0S1B6</accession>
<dbReference type="Proteomes" id="UP000008066">
    <property type="component" value="Unassembled WGS sequence"/>
</dbReference>
<dbReference type="AlphaFoldDB" id="G0S1B6"/>
<dbReference type="PROSITE" id="PS50026">
    <property type="entry name" value="EGF_3"/>
    <property type="match status" value="1"/>
</dbReference>
<proteinExistence type="predicted"/>
<dbReference type="STRING" id="759272.G0S1B6"/>
<dbReference type="KEGG" id="cthr:CTHT_0013020"/>
<keyword evidence="1" id="KW-1015">Disulfide bond</keyword>
<feature type="region of interest" description="Disordered" evidence="2">
    <location>
        <begin position="443"/>
        <end position="465"/>
    </location>
</feature>
<dbReference type="PROSITE" id="PS01186">
    <property type="entry name" value="EGF_2"/>
    <property type="match status" value="1"/>
</dbReference>
<sequence>MNSQNGRDMDSLAEGSVRRARERAAAGLPSQPYPPTRSALGRMDNEPPPMARPSVPRQPAITPTAGSASRGPRSQVTYPRPANEQPIGIAISRPMPVPQWPLQESIPAAPVVDEPYRPPTAESRAPERPQRPSRVPLIQDSSKVQEPTPVFQYPPSSLRDRASPDYRGTPETPSSFSRPPSTISSVASLSDFPLPVQITTGPPRRSVNLGPPPSSRRGASSFYSTTSYVSPIPEESPRSRSRTSFASSAAMPDNWGTPSPGPSPDYPDPAYAEAIAEESDDDERGLVRSASVGRKAKPTLVTGGASGNPAGVNGNELPVPPPGQTGPLKDGTGYIEGSSDSGLQQSLARVPTGSAVSTDTTSNANSSANGQDQSSNSSLPTSNFTEPAGGRGYSRLSAIRRPPRLDMEAVRNAEARGSLTSLPELIRRATRLAASLEKGRRPASRFGDLDDMPPWTNENNSRSNVEKHQSGISDMLAAFPPPANPAATTTRDRRSLRESVKGLSWPSPFGINRTVTTSHEAVSNNSSERGGERRRRRRYCGLPIWAFILVIIVIIILVVAAIALPIQFFVLKKPAADGAQAAIQECQQQLMCRNGGTNVLNNGVCSCLCVNGWTGADCSVFDPVGCVTFPLQGTDATVRNVTVGDAIPRLIEQAQANFSVPLSADTILMKLDAGGLSCSAENALVTFNGHSTRQASSSIQAVVPDGVNAAVIDGVLFTTITVIAFPFTTFTLTPGVTATTIRTTVTGNLGTTLSLTIIRPTTTSTSFSPTPTATRTIMTTTTSSLSSGDPMPTSVPGGNVFTVTEDRLDFARVAVLYVLQEVTIDAAETAQQSLQRFFTAAEGSRLGGSGTENSDGRSSSSPASGVSLEQARNVTIGEGRTVDLVGFVIDLGDGRRVGSGMG</sequence>
<feature type="domain" description="EGF-like" evidence="4">
    <location>
        <begin position="582"/>
        <end position="619"/>
    </location>
</feature>
<feature type="compositionally biased region" description="Low complexity" evidence="2">
    <location>
        <begin position="354"/>
        <end position="369"/>
    </location>
</feature>
<evidence type="ECO:0000256" key="3">
    <source>
        <dbReference type="SAM" id="Phobius"/>
    </source>
</evidence>
<evidence type="ECO:0000313" key="5">
    <source>
        <dbReference type="EMBL" id="EGS22826.1"/>
    </source>
</evidence>
<dbReference type="HOGENOM" id="CLU_009769_1_0_1"/>
<evidence type="ECO:0000313" key="6">
    <source>
        <dbReference type="Proteomes" id="UP000008066"/>
    </source>
</evidence>
<evidence type="ECO:0000256" key="1">
    <source>
        <dbReference type="PROSITE-ProRule" id="PRU00076"/>
    </source>
</evidence>
<keyword evidence="3" id="KW-1133">Transmembrane helix</keyword>
<feature type="region of interest" description="Disordered" evidence="2">
    <location>
        <begin position="844"/>
        <end position="868"/>
    </location>
</feature>
<reference evidence="5 6" key="1">
    <citation type="journal article" date="2011" name="Cell">
        <title>Insight into structure and assembly of the nuclear pore complex by utilizing the genome of a eukaryotic thermophile.</title>
        <authorList>
            <person name="Amlacher S."/>
            <person name="Sarges P."/>
            <person name="Flemming D."/>
            <person name="van Noort V."/>
            <person name="Kunze R."/>
            <person name="Devos D.P."/>
            <person name="Arumugam M."/>
            <person name="Bork P."/>
            <person name="Hurt E."/>
        </authorList>
    </citation>
    <scope>NUCLEOTIDE SEQUENCE [LARGE SCALE GENOMIC DNA]</scope>
    <source>
        <strain evidence="6">DSM 1495 / CBS 144.50 / IMI 039719</strain>
    </source>
</reference>
<keyword evidence="1" id="KW-0245">EGF-like domain</keyword>
<feature type="compositionally biased region" description="Polar residues" evidence="2">
    <location>
        <begin position="370"/>
        <end position="385"/>
    </location>
</feature>
<dbReference type="CDD" id="cd00054">
    <property type="entry name" value="EGF_CA"/>
    <property type="match status" value="1"/>
</dbReference>
<dbReference type="GeneID" id="18255340"/>
<name>G0S1B6_CHATD</name>
<feature type="transmembrane region" description="Helical" evidence="3">
    <location>
        <begin position="542"/>
        <end position="564"/>
    </location>
</feature>
<feature type="compositionally biased region" description="Polar residues" evidence="2">
    <location>
        <begin position="64"/>
        <end position="77"/>
    </location>
</feature>
<keyword evidence="3" id="KW-0812">Transmembrane</keyword>
<dbReference type="RefSeq" id="XP_006691818.1">
    <property type="nucleotide sequence ID" value="XM_006691755.1"/>
</dbReference>
<feature type="compositionally biased region" description="Low complexity" evidence="2">
    <location>
        <begin position="169"/>
        <end position="185"/>
    </location>
</feature>
<feature type="compositionally biased region" description="Low complexity" evidence="2">
    <location>
        <begin position="856"/>
        <end position="867"/>
    </location>
</feature>
<dbReference type="EMBL" id="GL988039">
    <property type="protein sequence ID" value="EGS22826.1"/>
    <property type="molecule type" value="Genomic_DNA"/>
</dbReference>
<keyword evidence="6" id="KW-1185">Reference proteome</keyword>
<dbReference type="PROSITE" id="PS00022">
    <property type="entry name" value="EGF_1"/>
    <property type="match status" value="1"/>
</dbReference>
<dbReference type="OMA" id="TCSCICT"/>
<dbReference type="PANTHER" id="PTHR17178:SF0">
    <property type="entry name" value="SERGLYCIN"/>
    <property type="match status" value="1"/>
</dbReference>
<evidence type="ECO:0000256" key="2">
    <source>
        <dbReference type="SAM" id="MobiDB-lite"/>
    </source>
</evidence>
<feature type="region of interest" description="Disordered" evidence="2">
    <location>
        <begin position="1"/>
        <end position="400"/>
    </location>
</feature>
<feature type="region of interest" description="Disordered" evidence="2">
    <location>
        <begin position="477"/>
        <end position="498"/>
    </location>
</feature>
<dbReference type="InterPro" id="IPR000742">
    <property type="entry name" value="EGF"/>
</dbReference>
<organism evidence="6">
    <name type="scientific">Chaetomium thermophilum (strain DSM 1495 / CBS 144.50 / IMI 039719)</name>
    <name type="common">Thermochaetoides thermophila</name>
    <dbReference type="NCBI Taxonomy" id="759272"/>
    <lineage>
        <taxon>Eukaryota</taxon>
        <taxon>Fungi</taxon>
        <taxon>Dikarya</taxon>
        <taxon>Ascomycota</taxon>
        <taxon>Pezizomycotina</taxon>
        <taxon>Sordariomycetes</taxon>
        <taxon>Sordariomycetidae</taxon>
        <taxon>Sordariales</taxon>
        <taxon>Chaetomiaceae</taxon>
        <taxon>Thermochaetoides</taxon>
    </lineage>
</organism>
<keyword evidence="3" id="KW-0472">Membrane</keyword>
<feature type="compositionally biased region" description="Polar residues" evidence="2">
    <location>
        <begin position="338"/>
        <end position="347"/>
    </location>
</feature>
<comment type="caution">
    <text evidence="1">Lacks conserved residue(s) required for the propagation of feature annotation.</text>
</comment>
<dbReference type="PANTHER" id="PTHR17178">
    <property type="entry name" value="SECRETORY GRANULE PROTEOGLYCAN CORE PROTEIN"/>
    <property type="match status" value="1"/>
</dbReference>
<dbReference type="OrthoDB" id="283575at2759"/>
<evidence type="ECO:0000259" key="4">
    <source>
        <dbReference type="PROSITE" id="PS50026"/>
    </source>
</evidence>
<protein>
    <recommendedName>
        <fullName evidence="4">EGF-like domain-containing protein</fullName>
    </recommendedName>
</protein>